<dbReference type="Proteomes" id="UP000076400">
    <property type="component" value="Unassembled WGS sequence"/>
</dbReference>
<accession>A0A154WFA1</accession>
<dbReference type="OrthoDB" id="9988933at2"/>
<dbReference type="RefSeq" id="WP_067553039.1">
    <property type="nucleotide sequence ID" value="NZ_LPXN01000048.1"/>
</dbReference>
<dbReference type="STRING" id="580166.AUP43_17225"/>
<evidence type="ECO:0000313" key="3">
    <source>
        <dbReference type="Proteomes" id="UP000076400"/>
    </source>
</evidence>
<organism evidence="2 3">
    <name type="scientific">Oceanibaculum pacificum</name>
    <dbReference type="NCBI Taxonomy" id="580166"/>
    <lineage>
        <taxon>Bacteria</taxon>
        <taxon>Pseudomonadati</taxon>
        <taxon>Pseudomonadota</taxon>
        <taxon>Alphaproteobacteria</taxon>
        <taxon>Rhodospirillales</taxon>
        <taxon>Oceanibaculaceae</taxon>
        <taxon>Oceanibaculum</taxon>
    </lineage>
</organism>
<sequence length="103" mass="11341">MPLFTISLAPRAALLFSLPLLAASCASDANRPVRYDMHSCFASLRAGMPDQPALDFGVSSDFTHRGGDWTFVSEAKSPTGWRKTWTCDFHDGAFQAAQWIESQ</sequence>
<feature type="chain" id="PRO_5007602387" evidence="1">
    <location>
        <begin position="23"/>
        <end position="103"/>
    </location>
</feature>
<keyword evidence="1" id="KW-0732">Signal</keyword>
<reference evidence="2 3" key="1">
    <citation type="submission" date="2015-12" db="EMBL/GenBank/DDBJ databases">
        <title>Genome sequence of Oceanibaculum pacificum MCCC 1A02656.</title>
        <authorList>
            <person name="Lu L."/>
            <person name="Lai Q."/>
            <person name="Shao Z."/>
            <person name="Qian P."/>
        </authorList>
    </citation>
    <scope>NUCLEOTIDE SEQUENCE [LARGE SCALE GENOMIC DNA]</scope>
    <source>
        <strain evidence="2 3">MCCC 1A02656</strain>
    </source>
</reference>
<dbReference type="AlphaFoldDB" id="A0A154WFA1"/>
<evidence type="ECO:0000313" key="2">
    <source>
        <dbReference type="EMBL" id="KZD12166.1"/>
    </source>
</evidence>
<gene>
    <name evidence="2" type="ORF">AUP43_17225</name>
</gene>
<evidence type="ECO:0000256" key="1">
    <source>
        <dbReference type="SAM" id="SignalP"/>
    </source>
</evidence>
<dbReference type="EMBL" id="LPXN01000048">
    <property type="protein sequence ID" value="KZD12166.1"/>
    <property type="molecule type" value="Genomic_DNA"/>
</dbReference>
<proteinExistence type="predicted"/>
<feature type="signal peptide" evidence="1">
    <location>
        <begin position="1"/>
        <end position="22"/>
    </location>
</feature>
<protein>
    <submittedName>
        <fullName evidence="2">Uncharacterized protein</fullName>
    </submittedName>
</protein>
<keyword evidence="3" id="KW-1185">Reference proteome</keyword>
<name>A0A154WFA1_9PROT</name>
<comment type="caution">
    <text evidence="2">The sequence shown here is derived from an EMBL/GenBank/DDBJ whole genome shotgun (WGS) entry which is preliminary data.</text>
</comment>